<protein>
    <submittedName>
        <fullName evidence="1">Uncharacterized protein</fullName>
    </submittedName>
</protein>
<reference evidence="1 2" key="1">
    <citation type="journal article" date="2011" name="Science">
        <title>The ecoresponsive genome of Daphnia pulex.</title>
        <authorList>
            <person name="Colbourne J.K."/>
            <person name="Pfrender M.E."/>
            <person name="Gilbert D."/>
            <person name="Thomas W.K."/>
            <person name="Tucker A."/>
            <person name="Oakley T.H."/>
            <person name="Tokishita S."/>
            <person name="Aerts A."/>
            <person name="Arnold G.J."/>
            <person name="Basu M.K."/>
            <person name="Bauer D.J."/>
            <person name="Caceres C.E."/>
            <person name="Carmel L."/>
            <person name="Casola C."/>
            <person name="Choi J.H."/>
            <person name="Detter J.C."/>
            <person name="Dong Q."/>
            <person name="Dusheyko S."/>
            <person name="Eads B.D."/>
            <person name="Frohlich T."/>
            <person name="Geiler-Samerotte K.A."/>
            <person name="Gerlach D."/>
            <person name="Hatcher P."/>
            <person name="Jogdeo S."/>
            <person name="Krijgsveld J."/>
            <person name="Kriventseva E.V."/>
            <person name="Kultz D."/>
            <person name="Laforsch C."/>
            <person name="Lindquist E."/>
            <person name="Lopez J."/>
            <person name="Manak J.R."/>
            <person name="Muller J."/>
            <person name="Pangilinan J."/>
            <person name="Patwardhan R.P."/>
            <person name="Pitluck S."/>
            <person name="Pritham E.J."/>
            <person name="Rechtsteiner A."/>
            <person name="Rho M."/>
            <person name="Rogozin I.B."/>
            <person name="Sakarya O."/>
            <person name="Salamov A."/>
            <person name="Schaack S."/>
            <person name="Shapiro H."/>
            <person name="Shiga Y."/>
            <person name="Skalitzky C."/>
            <person name="Smith Z."/>
            <person name="Souvorov A."/>
            <person name="Sung W."/>
            <person name="Tang Z."/>
            <person name="Tsuchiya D."/>
            <person name="Tu H."/>
            <person name="Vos H."/>
            <person name="Wang M."/>
            <person name="Wolf Y.I."/>
            <person name="Yamagata H."/>
            <person name="Yamada T."/>
            <person name="Ye Y."/>
            <person name="Shaw J.R."/>
            <person name="Andrews J."/>
            <person name="Crease T.J."/>
            <person name="Tang H."/>
            <person name="Lucas S.M."/>
            <person name="Robertson H.M."/>
            <person name="Bork P."/>
            <person name="Koonin E.V."/>
            <person name="Zdobnov E.M."/>
            <person name="Grigoriev I.V."/>
            <person name="Lynch M."/>
            <person name="Boore J.L."/>
        </authorList>
    </citation>
    <scope>NUCLEOTIDE SEQUENCE [LARGE SCALE GENOMIC DNA]</scope>
</reference>
<accession>E9I708</accession>
<dbReference type="EMBL" id="GL736850">
    <property type="protein sequence ID" value="EFX60222.1"/>
    <property type="molecule type" value="Genomic_DNA"/>
</dbReference>
<dbReference type="InParanoid" id="E9I708"/>
<evidence type="ECO:0000313" key="1">
    <source>
        <dbReference type="EMBL" id="EFX60222.1"/>
    </source>
</evidence>
<evidence type="ECO:0000313" key="2">
    <source>
        <dbReference type="Proteomes" id="UP000000305"/>
    </source>
</evidence>
<dbReference type="HOGENOM" id="CLU_1519375_0_0_1"/>
<dbReference type="KEGG" id="dpx:DAPPUDRAFT_278669"/>
<dbReference type="AlphaFoldDB" id="E9I708"/>
<proteinExistence type="predicted"/>
<sequence length="177" mass="20009">MLPGRREEGKCNSTPPCTLGLCETKVRSVADEDLTIKDFLQLSPELKLPFAVHDSTLQKKEKDSTAINQKNYPVTKQLKLFVLGKSTDAQKGNYVFIKSVAGNRKAVHLYYFNEKSNFTGSAKLLDNGPAAKPGRYVRIDSRYNISFIKEQRTPTGEYWTDETIYYMDAQASRTVNV</sequence>
<name>E9I708_DAPPU</name>
<keyword evidence="2" id="KW-1185">Reference proteome</keyword>
<gene>
    <name evidence="1" type="ORF">DAPPUDRAFT_278669</name>
</gene>
<organism evidence="1 2">
    <name type="scientific">Daphnia pulex</name>
    <name type="common">Water flea</name>
    <dbReference type="NCBI Taxonomy" id="6669"/>
    <lineage>
        <taxon>Eukaryota</taxon>
        <taxon>Metazoa</taxon>
        <taxon>Ecdysozoa</taxon>
        <taxon>Arthropoda</taxon>
        <taxon>Crustacea</taxon>
        <taxon>Branchiopoda</taxon>
        <taxon>Diplostraca</taxon>
        <taxon>Cladocera</taxon>
        <taxon>Anomopoda</taxon>
        <taxon>Daphniidae</taxon>
        <taxon>Daphnia</taxon>
    </lineage>
</organism>
<dbReference type="Proteomes" id="UP000000305">
    <property type="component" value="Unassembled WGS sequence"/>
</dbReference>